<sequence length="85" mass="9690">MLLAIAYWQASWTIVGLGLFFLAICTGIRFLISQVKDSGRTLSIEEKWYWYKLHSFLMAFIQSIPKAKKIASQPQAGYLLFSVPS</sequence>
<evidence type="ECO:0000256" key="1">
    <source>
        <dbReference type="SAM" id="Phobius"/>
    </source>
</evidence>
<keyword evidence="1" id="KW-1133">Transmembrane helix</keyword>
<gene>
    <name evidence="2" type="ORF">I3679_001085</name>
</gene>
<name>A0ABD5LQ84_PROMI</name>
<keyword evidence="1" id="KW-0472">Membrane</keyword>
<reference evidence="2" key="1">
    <citation type="submission" date="2021-05" db="EMBL/GenBank/DDBJ databases">
        <title>First report of NDM-5 and VEB-6 producing Proteus mirabilis isolated from blood of a sepsis patient in Kolkata, India.</title>
        <authorList>
            <person name="Halder G."/>
            <person name="Chaudhuri B."/>
            <person name="Dutta S."/>
        </authorList>
    </citation>
    <scope>NUCLEOTIDE SEQUENCE [LARGE SCALE GENOMIC DNA]</scope>
    <source>
        <strain evidence="2">7049</strain>
    </source>
</reference>
<protein>
    <submittedName>
        <fullName evidence="2">Uncharacterized protein</fullName>
    </submittedName>
</protein>
<keyword evidence="1" id="KW-0812">Transmembrane</keyword>
<dbReference type="AlphaFoldDB" id="A0ABD5LQ84"/>
<organism evidence="2">
    <name type="scientific">Proteus mirabilis</name>
    <dbReference type="NCBI Taxonomy" id="584"/>
    <lineage>
        <taxon>Bacteria</taxon>
        <taxon>Pseudomonadati</taxon>
        <taxon>Pseudomonadota</taxon>
        <taxon>Gammaproteobacteria</taxon>
        <taxon>Enterobacterales</taxon>
        <taxon>Morganellaceae</taxon>
        <taxon>Proteus</taxon>
    </lineage>
</organism>
<dbReference type="EMBL" id="JADQCH020000001">
    <property type="protein sequence ID" value="MEY2343513.1"/>
    <property type="molecule type" value="Genomic_DNA"/>
</dbReference>
<comment type="caution">
    <text evidence="2">The sequence shown here is derived from an EMBL/GenBank/DDBJ whole genome shotgun (WGS) entry which is preliminary data.</text>
</comment>
<feature type="transmembrane region" description="Helical" evidence="1">
    <location>
        <begin position="12"/>
        <end position="32"/>
    </location>
</feature>
<accession>A0ABD5LQ84</accession>
<evidence type="ECO:0000313" key="2">
    <source>
        <dbReference type="EMBL" id="MEY2343513.1"/>
    </source>
</evidence>
<proteinExistence type="predicted"/>